<protein>
    <submittedName>
        <fullName evidence="1">Uncharacterized protein</fullName>
    </submittedName>
</protein>
<keyword evidence="2" id="KW-1185">Reference proteome</keyword>
<evidence type="ECO:0000313" key="2">
    <source>
        <dbReference type="Proteomes" id="UP001066276"/>
    </source>
</evidence>
<dbReference type="AlphaFoldDB" id="A0AAV7T8R7"/>
<name>A0AAV7T8R7_PLEWA</name>
<dbReference type="Proteomes" id="UP001066276">
    <property type="component" value="Chromosome 4_1"/>
</dbReference>
<evidence type="ECO:0000313" key="1">
    <source>
        <dbReference type="EMBL" id="KAJ1172887.1"/>
    </source>
</evidence>
<organism evidence="1 2">
    <name type="scientific">Pleurodeles waltl</name>
    <name type="common">Iberian ribbed newt</name>
    <dbReference type="NCBI Taxonomy" id="8319"/>
    <lineage>
        <taxon>Eukaryota</taxon>
        <taxon>Metazoa</taxon>
        <taxon>Chordata</taxon>
        <taxon>Craniata</taxon>
        <taxon>Vertebrata</taxon>
        <taxon>Euteleostomi</taxon>
        <taxon>Amphibia</taxon>
        <taxon>Batrachia</taxon>
        <taxon>Caudata</taxon>
        <taxon>Salamandroidea</taxon>
        <taxon>Salamandridae</taxon>
        <taxon>Pleurodelinae</taxon>
        <taxon>Pleurodeles</taxon>
    </lineage>
</organism>
<sequence length="199" mass="22379">MRGIIKGCILAQEQSQRVRCEQLEAKILELGGHAGHPDVLAIQHQLALAWTELRQRSLEEAKQCWQTSIRRVYELGDKAGKLLYWLAIHGAVARVVPAIRDGEGNTHVELDAIAPVFSDYYQELYTKDPLPHLVKRDSMVWDLPVPTVHCTLAQDLDRPLTVEEVDDTISVLNGVEPPGLMATQLNTIKNSAHYWCLII</sequence>
<reference evidence="1" key="1">
    <citation type="journal article" date="2022" name="bioRxiv">
        <title>Sequencing and chromosome-scale assembly of the giantPleurodeles waltlgenome.</title>
        <authorList>
            <person name="Brown T."/>
            <person name="Elewa A."/>
            <person name="Iarovenko S."/>
            <person name="Subramanian E."/>
            <person name="Araus A.J."/>
            <person name="Petzold A."/>
            <person name="Susuki M."/>
            <person name="Suzuki K.-i.T."/>
            <person name="Hayashi T."/>
            <person name="Toyoda A."/>
            <person name="Oliveira C."/>
            <person name="Osipova E."/>
            <person name="Leigh N.D."/>
            <person name="Simon A."/>
            <person name="Yun M.H."/>
        </authorList>
    </citation>
    <scope>NUCLEOTIDE SEQUENCE</scope>
    <source>
        <strain evidence="1">20211129_DDA</strain>
        <tissue evidence="1">Liver</tissue>
    </source>
</reference>
<proteinExistence type="predicted"/>
<gene>
    <name evidence="1" type="ORF">NDU88_004729</name>
</gene>
<comment type="caution">
    <text evidence="1">The sequence shown here is derived from an EMBL/GenBank/DDBJ whole genome shotgun (WGS) entry which is preliminary data.</text>
</comment>
<accession>A0AAV7T8R7</accession>
<dbReference type="EMBL" id="JANPWB010000007">
    <property type="protein sequence ID" value="KAJ1172887.1"/>
    <property type="molecule type" value="Genomic_DNA"/>
</dbReference>